<evidence type="ECO:0000256" key="1">
    <source>
        <dbReference type="SAM" id="MobiDB-lite"/>
    </source>
</evidence>
<dbReference type="EMBL" id="CAKLBY020000067">
    <property type="protein sequence ID" value="CAK7923144.1"/>
    <property type="molecule type" value="Genomic_DNA"/>
</dbReference>
<reference evidence="2" key="1">
    <citation type="submission" date="2024-01" db="EMBL/GenBank/DDBJ databases">
        <authorList>
            <person name="Webb A."/>
        </authorList>
    </citation>
    <scope>NUCLEOTIDE SEQUENCE</scope>
    <source>
        <strain evidence="2">Pm1</strain>
    </source>
</reference>
<feature type="region of interest" description="Disordered" evidence="1">
    <location>
        <begin position="1"/>
        <end position="22"/>
    </location>
</feature>
<accession>A0AAV1TQ64</accession>
<comment type="caution">
    <text evidence="2">The sequence shown here is derived from an EMBL/GenBank/DDBJ whole genome shotgun (WGS) entry which is preliminary data.</text>
</comment>
<dbReference type="Proteomes" id="UP001162060">
    <property type="component" value="Unassembled WGS sequence"/>
</dbReference>
<gene>
    <name evidence="2" type="ORF">PM001_LOCUS8294</name>
</gene>
<evidence type="ECO:0000313" key="2">
    <source>
        <dbReference type="EMBL" id="CAK7923144.1"/>
    </source>
</evidence>
<organism evidence="2 3">
    <name type="scientific">Peronospora matthiolae</name>
    <dbReference type="NCBI Taxonomy" id="2874970"/>
    <lineage>
        <taxon>Eukaryota</taxon>
        <taxon>Sar</taxon>
        <taxon>Stramenopiles</taxon>
        <taxon>Oomycota</taxon>
        <taxon>Peronosporomycetes</taxon>
        <taxon>Peronosporales</taxon>
        <taxon>Peronosporaceae</taxon>
        <taxon>Peronospora</taxon>
    </lineage>
</organism>
<protein>
    <submittedName>
        <fullName evidence="2">Uncharacterized protein</fullName>
    </submittedName>
</protein>
<sequence>MDVDDIEDSASDGVQVPDEDFNMKSTEYPLSVGDNVDANNVDEMPLIKQLFLSKSMI</sequence>
<feature type="compositionally biased region" description="Acidic residues" evidence="1">
    <location>
        <begin position="1"/>
        <end position="10"/>
    </location>
</feature>
<proteinExistence type="predicted"/>
<evidence type="ECO:0000313" key="3">
    <source>
        <dbReference type="Proteomes" id="UP001162060"/>
    </source>
</evidence>
<name>A0AAV1TQ64_9STRA</name>
<dbReference type="AlphaFoldDB" id="A0AAV1TQ64"/>